<dbReference type="InterPro" id="IPR051158">
    <property type="entry name" value="Metallophosphoesterase_sf"/>
</dbReference>
<dbReference type="SUPFAM" id="SSF56300">
    <property type="entry name" value="Metallo-dependent phosphatases"/>
    <property type="match status" value="1"/>
</dbReference>
<feature type="domain" description="Calcineurin-like phosphoesterase" evidence="3">
    <location>
        <begin position="48"/>
        <end position="219"/>
    </location>
</feature>
<accession>A0A9D2DW81</accession>
<evidence type="ECO:0000256" key="1">
    <source>
        <dbReference type="ARBA" id="ARBA00022723"/>
    </source>
</evidence>
<dbReference type="PANTHER" id="PTHR31302">
    <property type="entry name" value="TRANSMEMBRANE PROTEIN WITH METALLOPHOSPHOESTERASE DOMAIN-RELATED"/>
    <property type="match status" value="1"/>
</dbReference>
<dbReference type="GO" id="GO:0009245">
    <property type="term" value="P:lipid A biosynthetic process"/>
    <property type="evidence" value="ECO:0007669"/>
    <property type="project" value="TreeGrafter"/>
</dbReference>
<dbReference type="PANTHER" id="PTHR31302:SF31">
    <property type="entry name" value="PHOSPHODIESTERASE YAEI"/>
    <property type="match status" value="1"/>
</dbReference>
<dbReference type="GO" id="GO:0016020">
    <property type="term" value="C:membrane"/>
    <property type="evidence" value="ECO:0007669"/>
    <property type="project" value="GOC"/>
</dbReference>
<dbReference type="InterPro" id="IPR004843">
    <property type="entry name" value="Calcineurin-like_PHP"/>
</dbReference>
<evidence type="ECO:0000259" key="3">
    <source>
        <dbReference type="Pfam" id="PF00149"/>
    </source>
</evidence>
<name>A0A9D2DW81_9FIRM</name>
<protein>
    <submittedName>
        <fullName evidence="4">Metallophosphoesterase</fullName>
    </submittedName>
</protein>
<evidence type="ECO:0000313" key="5">
    <source>
        <dbReference type="Proteomes" id="UP000824044"/>
    </source>
</evidence>
<comment type="caution">
    <text evidence="4">The sequence shown here is derived from an EMBL/GenBank/DDBJ whole genome shotgun (WGS) entry which is preliminary data.</text>
</comment>
<dbReference type="InterPro" id="IPR029052">
    <property type="entry name" value="Metallo-depent_PP-like"/>
</dbReference>
<organism evidence="4 5">
    <name type="scientific">Candidatus Gallimonas intestinigallinarum</name>
    <dbReference type="NCBI Taxonomy" id="2838604"/>
    <lineage>
        <taxon>Bacteria</taxon>
        <taxon>Bacillati</taxon>
        <taxon>Bacillota</taxon>
        <taxon>Clostridia</taxon>
        <taxon>Candidatus Gallimonas</taxon>
    </lineage>
</organism>
<keyword evidence="1" id="KW-0479">Metal-binding</keyword>
<sequence>MIAAIIIVAVIAVLIVAVCVRGAWENHALQCNPLTVEDEKLPAAFDGLRVAHISDLHNTPFGKDRQKLIGLLAKAKPDLIVVTGDLIDKRRPGMRNALDFAAQAVRIAPVYYVPGNHEAASAEYPALKRQLAELGVILLDDRAVRLEQGGEVLTLMGVADPRMCVPNENGAIARCMQEKLAAVTEGAEGYQVLLAHRPETLTQYAQAGIDLAFCGHAHGGQFRLPWGGVIAPNQGFFPKITAGIYRQGGTQMVVSRGLGNSWIPIRLFNRPEVLLVTLHRAKAAVSEKK</sequence>
<dbReference type="EMBL" id="DXBS01000033">
    <property type="protein sequence ID" value="HIZ24124.1"/>
    <property type="molecule type" value="Genomic_DNA"/>
</dbReference>
<dbReference type="GO" id="GO:0046872">
    <property type="term" value="F:metal ion binding"/>
    <property type="evidence" value="ECO:0007669"/>
    <property type="project" value="UniProtKB-KW"/>
</dbReference>
<dbReference type="AlphaFoldDB" id="A0A9D2DW81"/>
<keyword evidence="2" id="KW-0378">Hydrolase</keyword>
<evidence type="ECO:0000313" key="4">
    <source>
        <dbReference type="EMBL" id="HIZ24124.1"/>
    </source>
</evidence>
<reference evidence="4" key="1">
    <citation type="journal article" date="2021" name="PeerJ">
        <title>Extensive microbial diversity within the chicken gut microbiome revealed by metagenomics and culture.</title>
        <authorList>
            <person name="Gilroy R."/>
            <person name="Ravi A."/>
            <person name="Getino M."/>
            <person name="Pursley I."/>
            <person name="Horton D.L."/>
            <person name="Alikhan N.F."/>
            <person name="Baker D."/>
            <person name="Gharbi K."/>
            <person name="Hall N."/>
            <person name="Watson M."/>
            <person name="Adriaenssens E.M."/>
            <person name="Foster-Nyarko E."/>
            <person name="Jarju S."/>
            <person name="Secka A."/>
            <person name="Antonio M."/>
            <person name="Oren A."/>
            <person name="Chaudhuri R.R."/>
            <person name="La Ragione R."/>
            <person name="Hildebrand F."/>
            <person name="Pallen M.J."/>
        </authorList>
    </citation>
    <scope>NUCLEOTIDE SEQUENCE</scope>
    <source>
        <strain evidence="4">CHK33-5263</strain>
    </source>
</reference>
<proteinExistence type="predicted"/>
<dbReference type="CDD" id="cd07385">
    <property type="entry name" value="MPP_YkuE_C"/>
    <property type="match status" value="1"/>
</dbReference>
<reference evidence="4" key="2">
    <citation type="submission" date="2021-04" db="EMBL/GenBank/DDBJ databases">
        <authorList>
            <person name="Gilroy R."/>
        </authorList>
    </citation>
    <scope>NUCLEOTIDE SEQUENCE</scope>
    <source>
        <strain evidence="4">CHK33-5263</strain>
    </source>
</reference>
<dbReference type="Proteomes" id="UP000824044">
    <property type="component" value="Unassembled WGS sequence"/>
</dbReference>
<dbReference type="Pfam" id="PF00149">
    <property type="entry name" value="Metallophos"/>
    <property type="match status" value="1"/>
</dbReference>
<gene>
    <name evidence="4" type="ORF">H9812_01420</name>
</gene>
<dbReference type="Gene3D" id="3.60.21.10">
    <property type="match status" value="1"/>
</dbReference>
<evidence type="ECO:0000256" key="2">
    <source>
        <dbReference type="ARBA" id="ARBA00022801"/>
    </source>
</evidence>
<dbReference type="GO" id="GO:0008758">
    <property type="term" value="F:UDP-2,3-diacylglucosamine hydrolase activity"/>
    <property type="evidence" value="ECO:0007669"/>
    <property type="project" value="TreeGrafter"/>
</dbReference>